<dbReference type="AlphaFoldDB" id="A0A8K0JYK2"/>
<evidence type="ECO:0000313" key="2">
    <source>
        <dbReference type="EMBL" id="KAG8224322.1"/>
    </source>
</evidence>
<gene>
    <name evidence="2" type="ORF">J437_LFUL007264</name>
</gene>
<reference evidence="2" key="1">
    <citation type="submission" date="2013-04" db="EMBL/GenBank/DDBJ databases">
        <authorList>
            <person name="Qu J."/>
            <person name="Murali S.C."/>
            <person name="Bandaranaike D."/>
            <person name="Bellair M."/>
            <person name="Blankenburg K."/>
            <person name="Chao H."/>
            <person name="Dinh H."/>
            <person name="Doddapaneni H."/>
            <person name="Downs B."/>
            <person name="Dugan-Rocha S."/>
            <person name="Elkadiri S."/>
            <person name="Gnanaolivu R.D."/>
            <person name="Hernandez B."/>
            <person name="Javaid M."/>
            <person name="Jayaseelan J.C."/>
            <person name="Lee S."/>
            <person name="Li M."/>
            <person name="Ming W."/>
            <person name="Munidasa M."/>
            <person name="Muniz J."/>
            <person name="Nguyen L."/>
            <person name="Ongeri F."/>
            <person name="Osuji N."/>
            <person name="Pu L.-L."/>
            <person name="Puazo M."/>
            <person name="Qu C."/>
            <person name="Quiroz J."/>
            <person name="Raj R."/>
            <person name="Weissenberger G."/>
            <person name="Xin Y."/>
            <person name="Zou X."/>
            <person name="Han Y."/>
            <person name="Richards S."/>
            <person name="Worley K."/>
            <person name="Muzny D."/>
            <person name="Gibbs R."/>
        </authorList>
    </citation>
    <scope>NUCLEOTIDE SEQUENCE</scope>
    <source>
        <strain evidence="2">Sampled in the wild</strain>
    </source>
</reference>
<feature type="non-terminal residue" evidence="2">
    <location>
        <position position="1"/>
    </location>
</feature>
<proteinExistence type="predicted"/>
<protein>
    <submittedName>
        <fullName evidence="2">Uncharacterized protein</fullName>
    </submittedName>
</protein>
<accession>A0A8K0JYK2</accession>
<evidence type="ECO:0000313" key="3">
    <source>
        <dbReference type="Proteomes" id="UP000792457"/>
    </source>
</evidence>
<comment type="caution">
    <text evidence="2">The sequence shown here is derived from an EMBL/GenBank/DDBJ whole genome shotgun (WGS) entry which is preliminary data.</text>
</comment>
<dbReference type="OrthoDB" id="410404at2759"/>
<dbReference type="Proteomes" id="UP000792457">
    <property type="component" value="Unassembled WGS sequence"/>
</dbReference>
<reference evidence="2" key="2">
    <citation type="submission" date="2017-10" db="EMBL/GenBank/DDBJ databases">
        <title>Ladona fulva Genome sequencing and assembly.</title>
        <authorList>
            <person name="Murali S."/>
            <person name="Richards S."/>
            <person name="Bandaranaike D."/>
            <person name="Bellair M."/>
            <person name="Blankenburg K."/>
            <person name="Chao H."/>
            <person name="Dinh H."/>
            <person name="Doddapaneni H."/>
            <person name="Dugan-Rocha S."/>
            <person name="Elkadiri S."/>
            <person name="Gnanaolivu R."/>
            <person name="Hernandez B."/>
            <person name="Skinner E."/>
            <person name="Javaid M."/>
            <person name="Lee S."/>
            <person name="Li M."/>
            <person name="Ming W."/>
            <person name="Munidasa M."/>
            <person name="Muniz J."/>
            <person name="Nguyen L."/>
            <person name="Hughes D."/>
            <person name="Osuji N."/>
            <person name="Pu L.-L."/>
            <person name="Puazo M."/>
            <person name="Qu C."/>
            <person name="Quiroz J."/>
            <person name="Raj R."/>
            <person name="Weissenberger G."/>
            <person name="Xin Y."/>
            <person name="Zou X."/>
            <person name="Han Y."/>
            <person name="Worley K."/>
            <person name="Muzny D."/>
            <person name="Gibbs R."/>
        </authorList>
    </citation>
    <scope>NUCLEOTIDE SEQUENCE</scope>
    <source>
        <strain evidence="2">Sampled in the wild</strain>
    </source>
</reference>
<keyword evidence="3" id="KW-1185">Reference proteome</keyword>
<dbReference type="EMBL" id="KZ308191">
    <property type="protein sequence ID" value="KAG8224322.1"/>
    <property type="molecule type" value="Genomic_DNA"/>
</dbReference>
<organism evidence="2 3">
    <name type="scientific">Ladona fulva</name>
    <name type="common">Scarce chaser dragonfly</name>
    <name type="synonym">Libellula fulva</name>
    <dbReference type="NCBI Taxonomy" id="123851"/>
    <lineage>
        <taxon>Eukaryota</taxon>
        <taxon>Metazoa</taxon>
        <taxon>Ecdysozoa</taxon>
        <taxon>Arthropoda</taxon>
        <taxon>Hexapoda</taxon>
        <taxon>Insecta</taxon>
        <taxon>Pterygota</taxon>
        <taxon>Palaeoptera</taxon>
        <taxon>Odonata</taxon>
        <taxon>Epiprocta</taxon>
        <taxon>Anisoptera</taxon>
        <taxon>Libelluloidea</taxon>
        <taxon>Libellulidae</taxon>
        <taxon>Ladona</taxon>
    </lineage>
</organism>
<feature type="region of interest" description="Disordered" evidence="1">
    <location>
        <begin position="67"/>
        <end position="87"/>
    </location>
</feature>
<evidence type="ECO:0000256" key="1">
    <source>
        <dbReference type="SAM" id="MobiDB-lite"/>
    </source>
</evidence>
<sequence length="87" mass="10166">IYESIVKPTTTYRREVWPLKEKSERTLRAVGLDFWRRAAGISPRKQSRRKAVGVVWTCPTNGKVEATERTPDVDSCWEKRKAQKEMD</sequence>
<name>A0A8K0JYK2_LADFU</name>